<gene>
    <name evidence="2" type="ORF">TGAMA5MH_01217</name>
</gene>
<name>A0A2K0TPG0_9HYPO</name>
<organism evidence="2 3">
    <name type="scientific">Trichoderma gamsii</name>
    <dbReference type="NCBI Taxonomy" id="398673"/>
    <lineage>
        <taxon>Eukaryota</taxon>
        <taxon>Fungi</taxon>
        <taxon>Dikarya</taxon>
        <taxon>Ascomycota</taxon>
        <taxon>Pezizomycotina</taxon>
        <taxon>Sordariomycetes</taxon>
        <taxon>Hypocreomycetidae</taxon>
        <taxon>Hypocreales</taxon>
        <taxon>Hypocreaceae</taxon>
        <taxon>Trichoderma</taxon>
    </lineage>
</organism>
<proteinExistence type="predicted"/>
<feature type="region of interest" description="Disordered" evidence="1">
    <location>
        <begin position="37"/>
        <end position="59"/>
    </location>
</feature>
<evidence type="ECO:0000313" key="3">
    <source>
        <dbReference type="Proteomes" id="UP000236546"/>
    </source>
</evidence>
<dbReference type="EMBL" id="MTYH01000013">
    <property type="protein sequence ID" value="PNP47400.1"/>
    <property type="molecule type" value="Genomic_DNA"/>
</dbReference>
<dbReference type="Proteomes" id="UP000236546">
    <property type="component" value="Unassembled WGS sequence"/>
</dbReference>
<comment type="caution">
    <text evidence="2">The sequence shown here is derived from an EMBL/GenBank/DDBJ whole genome shotgun (WGS) entry which is preliminary data.</text>
</comment>
<feature type="compositionally biased region" description="Basic and acidic residues" evidence="1">
    <location>
        <begin position="43"/>
        <end position="57"/>
    </location>
</feature>
<dbReference type="OrthoDB" id="4899043at2759"/>
<evidence type="ECO:0000256" key="1">
    <source>
        <dbReference type="SAM" id="MobiDB-lite"/>
    </source>
</evidence>
<sequence length="105" mass="11847">MLGPSPSFVLPFPSAEEYNDFVTHFPLSPLLRLSTTSMSLSSRDGESAERPEDESKTGKMLRKKWRTLVDGRKRSRGYKLIDGGDALDMTDEGIELATRRDARNR</sequence>
<accession>A0A2K0TPG0</accession>
<evidence type="ECO:0000313" key="2">
    <source>
        <dbReference type="EMBL" id="PNP47400.1"/>
    </source>
</evidence>
<dbReference type="AlphaFoldDB" id="A0A2K0TPG0"/>
<reference evidence="2 3" key="1">
    <citation type="submission" date="2017-02" db="EMBL/GenBank/DDBJ databases">
        <title>Genomes of Trichoderma spp. with biocontrol activity.</title>
        <authorList>
            <person name="Gardiner D."/>
            <person name="Kazan K."/>
            <person name="Vos C."/>
            <person name="Harvey P."/>
        </authorList>
    </citation>
    <scope>NUCLEOTIDE SEQUENCE [LARGE SCALE GENOMIC DNA]</scope>
    <source>
        <strain evidence="2 3">A5MH</strain>
    </source>
</reference>
<protein>
    <submittedName>
        <fullName evidence="2">Uncharacterized protein</fullName>
    </submittedName>
</protein>